<evidence type="ECO:0000256" key="7">
    <source>
        <dbReference type="ARBA" id="ARBA00023136"/>
    </source>
</evidence>
<dbReference type="GO" id="GO:0008913">
    <property type="term" value="F:Kdo2-lipid IVA acyltransferase activity"/>
    <property type="evidence" value="ECO:0007669"/>
    <property type="project" value="UniProtKB-EC"/>
</dbReference>
<dbReference type="PIRSF" id="PIRSF026649">
    <property type="entry name" value="MsbB"/>
    <property type="match status" value="1"/>
</dbReference>
<evidence type="ECO:0000256" key="2">
    <source>
        <dbReference type="ARBA" id="ARBA00022519"/>
    </source>
</evidence>
<reference evidence="10 11" key="1">
    <citation type="submission" date="2014-08" db="EMBL/GenBank/DDBJ databases">
        <title>Genomic and Phenotypic Diversity of Colwellia psychrerythraea strains from Disparate Marine Basins.</title>
        <authorList>
            <person name="Techtmann S.M."/>
            <person name="Stelling S.C."/>
            <person name="Utturkar S.M."/>
            <person name="Alshibli N."/>
            <person name="Harris A."/>
            <person name="Brown S.D."/>
            <person name="Hazen T.C."/>
        </authorList>
    </citation>
    <scope>NUCLEOTIDE SEQUENCE [LARGE SCALE GENOMIC DNA]</scope>
    <source>
        <strain evidence="10 11">GAB14E</strain>
    </source>
</reference>
<comment type="pathway">
    <text evidence="9">Glycolipid biosynthesis; KDO(2)-lipid A biosynthesis; KDO(2)-lipid A from CMP-3-deoxy-D-manno-octulosonate and lipid IV(A): step 3/4.</text>
</comment>
<evidence type="ECO:0000256" key="1">
    <source>
        <dbReference type="ARBA" id="ARBA00022475"/>
    </source>
</evidence>
<dbReference type="InterPro" id="IPR004960">
    <property type="entry name" value="LipA_acyltrans"/>
</dbReference>
<gene>
    <name evidence="9" type="primary">lpxL</name>
    <name evidence="10" type="ORF">GAB14E_4022</name>
</gene>
<dbReference type="InterPro" id="IPR011920">
    <property type="entry name" value="Lipid_A_LpxL_LpxP"/>
</dbReference>
<dbReference type="GO" id="GO:0009245">
    <property type="term" value="P:lipid A biosynthetic process"/>
    <property type="evidence" value="ECO:0007669"/>
    <property type="project" value="InterPro"/>
</dbReference>
<dbReference type="AlphaFoldDB" id="A0A099KF98"/>
<evidence type="ECO:0000256" key="4">
    <source>
        <dbReference type="ARBA" id="ARBA00022692"/>
    </source>
</evidence>
<evidence type="ECO:0000256" key="9">
    <source>
        <dbReference type="HAMAP-Rule" id="MF_01942"/>
    </source>
</evidence>
<protein>
    <recommendedName>
        <fullName evidence="9">Lipid A biosynthesis acyltransferase</fullName>
        <ecNumber evidence="9">2.3.1.241</ecNumber>
    </recommendedName>
    <alternativeName>
        <fullName evidence="9">Kdo(2)-lipid IV(A) acyltransferase</fullName>
    </alternativeName>
</protein>
<keyword evidence="6 9" id="KW-1133">Transmembrane helix</keyword>
<comment type="similarity">
    <text evidence="9">Belongs to the LpxL/LpxM/LpxP family.</text>
</comment>
<dbReference type="GO" id="GO:0009103">
    <property type="term" value="P:lipopolysaccharide biosynthetic process"/>
    <property type="evidence" value="ECO:0007669"/>
    <property type="project" value="UniProtKB-UniRule"/>
</dbReference>
<dbReference type="PATRIC" id="fig|28229.3.peg.3993"/>
<comment type="pathway">
    <text evidence="9">Bacterial outer membrane biogenesis; lipopolysaccharide biosynthesis.</text>
</comment>
<evidence type="ECO:0000256" key="6">
    <source>
        <dbReference type="ARBA" id="ARBA00022989"/>
    </source>
</evidence>
<keyword evidence="2 9" id="KW-0997">Cell inner membrane</keyword>
<dbReference type="UniPathway" id="UPA00360">
    <property type="reaction ID" value="UER00485"/>
</dbReference>
<dbReference type="EMBL" id="JQEC01000057">
    <property type="protein sequence ID" value="KGJ89026.1"/>
    <property type="molecule type" value="Genomic_DNA"/>
</dbReference>
<comment type="function">
    <text evidence="9">Catalyzes the transfer of an acyl chain from an acyl-[acyl-carrier-protein] (ACP) to a Kdo(2)-lipid IV(A) to form a Kdo(2)-(acyl)-lipid IV(A).</text>
</comment>
<comment type="catalytic activity">
    <reaction evidence="9">
        <text>an alpha-Kdo-(2-&gt;4)-alpha-Kdo-(2-&gt;6)-lipid IVA + a fatty acyl-[ACP] = an alpha-Kdo-(2-&gt;4)-alpha-Kdo-(2-&gt;6)-(acyl)-lipid IVA + holo-[ACP]</text>
        <dbReference type="Rhea" id="RHEA:69396"/>
        <dbReference type="Rhea" id="RHEA-COMP:9685"/>
        <dbReference type="Rhea" id="RHEA-COMP:14125"/>
        <dbReference type="ChEBI" id="CHEBI:64479"/>
        <dbReference type="ChEBI" id="CHEBI:138651"/>
        <dbReference type="ChEBI" id="CHEBI:176429"/>
        <dbReference type="ChEBI" id="CHEBI:176430"/>
        <dbReference type="EC" id="2.3.1.241"/>
    </reaction>
</comment>
<dbReference type="RefSeq" id="WP_033083944.1">
    <property type="nucleotide sequence ID" value="NZ_JQEC01000057.1"/>
</dbReference>
<feature type="short sequence motif" description="HXXXXD motif" evidence="9">
    <location>
        <begin position="136"/>
        <end position="141"/>
    </location>
</feature>
<feature type="transmembrane region" description="Helical" evidence="9">
    <location>
        <begin position="20"/>
        <end position="38"/>
    </location>
</feature>
<keyword evidence="8 9" id="KW-0012">Acyltransferase</keyword>
<keyword evidence="5 9" id="KW-0448">Lipopolysaccharide biosynthesis</keyword>
<dbReference type="EC" id="2.3.1.241" evidence="9"/>
<dbReference type="GO" id="GO:0036104">
    <property type="term" value="P:Kdo2-lipid A biosynthetic process"/>
    <property type="evidence" value="ECO:0007669"/>
    <property type="project" value="UniProtKB-UniRule"/>
</dbReference>
<dbReference type="NCBIfam" id="TIGR02207">
    <property type="entry name" value="lipid_A_htrB"/>
    <property type="match status" value="1"/>
</dbReference>
<dbReference type="PANTHER" id="PTHR30606:SF9">
    <property type="entry name" value="LIPID A BIOSYNTHESIS LAUROYLTRANSFERASE"/>
    <property type="match status" value="1"/>
</dbReference>
<dbReference type="HAMAP" id="MF_01942">
    <property type="entry name" value="Lipid_A_LpxL_LpxP"/>
    <property type="match status" value="1"/>
</dbReference>
<evidence type="ECO:0000256" key="8">
    <source>
        <dbReference type="ARBA" id="ARBA00023315"/>
    </source>
</evidence>
<comment type="caution">
    <text evidence="10">The sequence shown here is derived from an EMBL/GenBank/DDBJ whole genome shotgun (WGS) entry which is preliminary data.</text>
</comment>
<evidence type="ECO:0000256" key="5">
    <source>
        <dbReference type="ARBA" id="ARBA00022985"/>
    </source>
</evidence>
<keyword evidence="7 9" id="KW-0472">Membrane</keyword>
<dbReference type="CDD" id="cd07984">
    <property type="entry name" value="LPLAT_LABLAT-like"/>
    <property type="match status" value="1"/>
</dbReference>
<proteinExistence type="inferred from homology"/>
<organism evidence="10 11">
    <name type="scientific">Colwellia psychrerythraea</name>
    <name type="common">Vibrio psychroerythus</name>
    <dbReference type="NCBI Taxonomy" id="28229"/>
    <lineage>
        <taxon>Bacteria</taxon>
        <taxon>Pseudomonadati</taxon>
        <taxon>Pseudomonadota</taxon>
        <taxon>Gammaproteobacteria</taxon>
        <taxon>Alteromonadales</taxon>
        <taxon>Colwelliaceae</taxon>
        <taxon>Colwellia</taxon>
    </lineage>
</organism>
<dbReference type="Proteomes" id="UP000029868">
    <property type="component" value="Unassembled WGS sequence"/>
</dbReference>
<keyword evidence="1 9" id="KW-1003">Cell membrane</keyword>
<keyword evidence="4 9" id="KW-0812">Transmembrane</keyword>
<dbReference type="GO" id="GO:0005886">
    <property type="term" value="C:plasma membrane"/>
    <property type="evidence" value="ECO:0007669"/>
    <property type="project" value="UniProtKB-SubCell"/>
</dbReference>
<name>A0A099KF98_COLPS</name>
<evidence type="ECO:0000313" key="10">
    <source>
        <dbReference type="EMBL" id="KGJ89026.1"/>
    </source>
</evidence>
<comment type="subcellular location">
    <subcellularLocation>
        <location evidence="9">Cell inner membrane</location>
        <topology evidence="9">Single-pass membrane protein</topology>
    </subcellularLocation>
</comment>
<dbReference type="UniPathway" id="UPA00030"/>
<dbReference type="OrthoDB" id="9803456at2"/>
<accession>A0A099KF98</accession>
<evidence type="ECO:0000256" key="3">
    <source>
        <dbReference type="ARBA" id="ARBA00022679"/>
    </source>
</evidence>
<sequence>MSKNKVLQPDFKLSFFLPKYWLTWLGVSILYTISWLPFKLQLAMGRVLGRLLFKFASKRKHIALTNLKLCFPDKSEKELQILLKKNFENTGIALFETGMGWWWPDWRVKRKFTIKGLEHLEKAQQEGKGILLLAMHYLSVEMNARGVGYSHPMVVFYRPHNNQLMEFFQFRGRGRSNKYMLGKRDVKGLMKALKNGEACIYLPDQDYGRNRSVFVPFFKVKKTASTTGTLLFARQKNVETMMIIPIRNEDGSGYSLEVMPPLENFPSGDDIADVTRVNQELEKAILRKPEQYMWLHRRFKTRPNPEDISLYK</sequence>
<evidence type="ECO:0000313" key="11">
    <source>
        <dbReference type="Proteomes" id="UP000029868"/>
    </source>
</evidence>
<dbReference type="PANTHER" id="PTHR30606">
    <property type="entry name" value="LIPID A BIOSYNTHESIS LAUROYL ACYLTRANSFERASE"/>
    <property type="match status" value="1"/>
</dbReference>
<keyword evidence="3 9" id="KW-0808">Transferase</keyword>
<dbReference type="Pfam" id="PF03279">
    <property type="entry name" value="Lip_A_acyltrans"/>
    <property type="match status" value="1"/>
</dbReference>